<dbReference type="SUPFAM" id="SSF54001">
    <property type="entry name" value="Cysteine proteinases"/>
    <property type="match status" value="1"/>
</dbReference>
<comment type="caution">
    <text evidence="6">The sequence shown here is derived from an EMBL/GenBank/DDBJ whole genome shotgun (WGS) entry which is preliminary data.</text>
</comment>
<comment type="similarity">
    <text evidence="1">Belongs to the peptidase C40 family.</text>
</comment>
<dbReference type="Proteomes" id="UP000262954">
    <property type="component" value="Unassembled WGS sequence"/>
</dbReference>
<keyword evidence="4" id="KW-0788">Thiol protease</keyword>
<keyword evidence="3" id="KW-0378">Hydrolase</keyword>
<reference evidence="6 7" key="1">
    <citation type="journal article" date="2018" name="Nat. Biotechnol.">
        <title>A standardized bacterial taxonomy based on genome phylogeny substantially revises the tree of life.</title>
        <authorList>
            <person name="Parks D.H."/>
            <person name="Chuvochina M."/>
            <person name="Waite D.W."/>
            <person name="Rinke C."/>
            <person name="Skarshewski A."/>
            <person name="Chaumeil P.A."/>
            <person name="Hugenholtz P."/>
        </authorList>
    </citation>
    <scope>NUCLEOTIDE SEQUENCE [LARGE SCALE GENOMIC DNA]</scope>
    <source>
        <strain evidence="6">UBA11482</strain>
    </source>
</reference>
<keyword evidence="2" id="KW-0645">Protease</keyword>
<evidence type="ECO:0000256" key="3">
    <source>
        <dbReference type="ARBA" id="ARBA00022801"/>
    </source>
</evidence>
<dbReference type="InterPro" id="IPR051202">
    <property type="entry name" value="Peptidase_C40"/>
</dbReference>
<evidence type="ECO:0000313" key="7">
    <source>
        <dbReference type="Proteomes" id="UP000262954"/>
    </source>
</evidence>
<dbReference type="PROSITE" id="PS51935">
    <property type="entry name" value="NLPC_P60"/>
    <property type="match status" value="1"/>
</dbReference>
<dbReference type="Pfam" id="PF00877">
    <property type="entry name" value="NLPC_P60"/>
    <property type="match status" value="1"/>
</dbReference>
<dbReference type="GO" id="GO:0006508">
    <property type="term" value="P:proteolysis"/>
    <property type="evidence" value="ECO:0007669"/>
    <property type="project" value="UniProtKB-KW"/>
</dbReference>
<feature type="domain" description="NlpC/P60" evidence="5">
    <location>
        <begin position="60"/>
        <end position="193"/>
    </location>
</feature>
<evidence type="ECO:0000256" key="2">
    <source>
        <dbReference type="ARBA" id="ARBA00022670"/>
    </source>
</evidence>
<name>A0A354M503_9BACT</name>
<dbReference type="InterPro" id="IPR000064">
    <property type="entry name" value="NLP_P60_dom"/>
</dbReference>
<proteinExistence type="inferred from homology"/>
<evidence type="ECO:0000259" key="5">
    <source>
        <dbReference type="PROSITE" id="PS51935"/>
    </source>
</evidence>
<dbReference type="EMBL" id="DNWC01000146">
    <property type="protein sequence ID" value="HBJ09592.1"/>
    <property type="molecule type" value="Genomic_DNA"/>
</dbReference>
<dbReference type="PANTHER" id="PTHR47053">
    <property type="entry name" value="MUREIN DD-ENDOPEPTIDASE MEPH-RELATED"/>
    <property type="match status" value="1"/>
</dbReference>
<evidence type="ECO:0000313" key="6">
    <source>
        <dbReference type="EMBL" id="HBJ09592.1"/>
    </source>
</evidence>
<dbReference type="PANTHER" id="PTHR47053:SF1">
    <property type="entry name" value="MUREIN DD-ENDOPEPTIDASE MEPH-RELATED"/>
    <property type="match status" value="1"/>
</dbReference>
<organism evidence="6 7">
    <name type="scientific">Coprobacter fastidiosus</name>
    <dbReference type="NCBI Taxonomy" id="1099853"/>
    <lineage>
        <taxon>Bacteria</taxon>
        <taxon>Pseudomonadati</taxon>
        <taxon>Bacteroidota</taxon>
        <taxon>Bacteroidia</taxon>
        <taxon>Bacteroidales</taxon>
        <taxon>Barnesiellaceae</taxon>
        <taxon>Coprobacter</taxon>
    </lineage>
</organism>
<evidence type="ECO:0000256" key="4">
    <source>
        <dbReference type="ARBA" id="ARBA00022807"/>
    </source>
</evidence>
<protein>
    <recommendedName>
        <fullName evidence="5">NlpC/P60 domain-containing protein</fullName>
    </recommendedName>
</protein>
<gene>
    <name evidence="6" type="ORF">DDY73_11380</name>
</gene>
<sequence>MAYSCWKINTLIILFVMLFSLFVIPVYAQSQKEVFDISKGRLTQTWPSKDMQKLLPSLSVDSGQSVVDHLLEYAFQFKGRPYCRGSKGPSSFDCSGFTYYVFKKIALKLNASSAAQYLQGTSVDKEDIRRGDLVFFKVRNSTSSRVGHVGLVSEVLPGGKFKFIHASCSKGICEESSDALYYAKRYVGARRVIESDHSSALLKE</sequence>
<dbReference type="GO" id="GO:0008234">
    <property type="term" value="F:cysteine-type peptidase activity"/>
    <property type="evidence" value="ECO:0007669"/>
    <property type="project" value="UniProtKB-KW"/>
</dbReference>
<dbReference type="Gene3D" id="3.90.1720.10">
    <property type="entry name" value="endopeptidase domain like (from Nostoc punctiforme)"/>
    <property type="match status" value="1"/>
</dbReference>
<dbReference type="InterPro" id="IPR038765">
    <property type="entry name" value="Papain-like_cys_pep_sf"/>
</dbReference>
<accession>A0A354M503</accession>
<evidence type="ECO:0000256" key="1">
    <source>
        <dbReference type="ARBA" id="ARBA00007074"/>
    </source>
</evidence>
<dbReference type="AlphaFoldDB" id="A0A354M503"/>